<dbReference type="STRING" id="1123272.SAMN02745824_2018"/>
<reference evidence="3" key="1">
    <citation type="submission" date="2016-11" db="EMBL/GenBank/DDBJ databases">
        <authorList>
            <person name="Varghese N."/>
            <person name="Submissions S."/>
        </authorList>
    </citation>
    <scope>NUCLEOTIDE SEQUENCE [LARGE SCALE GENOMIC DNA]</scope>
    <source>
        <strain evidence="3">DSM 22363</strain>
    </source>
</reference>
<evidence type="ECO:0000256" key="1">
    <source>
        <dbReference type="SAM" id="Phobius"/>
    </source>
</evidence>
<keyword evidence="1" id="KW-1133">Transmembrane helix</keyword>
<feature type="transmembrane region" description="Helical" evidence="1">
    <location>
        <begin position="155"/>
        <end position="176"/>
    </location>
</feature>
<dbReference type="RefSeq" id="WP_074205118.1">
    <property type="nucleotide sequence ID" value="NZ_FSQW01000002.1"/>
</dbReference>
<sequence>MQKFDMAKAWTININMVKDHGIVVGLILFATYLIMALLFFSLFGGVSTSLFNPTEADPEAMAAMMAGRFGFLGLVSLGVFLLSIAGYFISWRVVLSGKDETIGGAFVYGLVASMPAFIAIIVLYIAFTIVFGIVFAIFGVALFGAVGADSNSAGAGAVGLMVLLYIGLLGTMLFLFARLGTTGPIMAANRSYNPFGAMMESWKITKNNSLMLMLYLFLISVAFFVVYMIIALVAGLLINLSVAIGIILGVVAIVPLMIFYLLVPAAIYSSLLDTNLDVENVFS</sequence>
<name>A0A1N6ENY5_9SPHN</name>
<gene>
    <name evidence="2" type="ORF">SAMN02745824_2018</name>
</gene>
<keyword evidence="3" id="KW-1185">Reference proteome</keyword>
<proteinExistence type="predicted"/>
<protein>
    <recommendedName>
        <fullName evidence="4">Membrane domain of glycerophosphoryl diester phosphodiesterase</fullName>
    </recommendedName>
</protein>
<feature type="transmembrane region" description="Helical" evidence="1">
    <location>
        <begin position="110"/>
        <end position="143"/>
    </location>
</feature>
<dbReference type="AlphaFoldDB" id="A0A1N6ENY5"/>
<dbReference type="EMBL" id="FSQW01000002">
    <property type="protein sequence ID" value="SIN84708.1"/>
    <property type="molecule type" value="Genomic_DNA"/>
</dbReference>
<dbReference type="Proteomes" id="UP000185192">
    <property type="component" value="Unassembled WGS sequence"/>
</dbReference>
<organism evidence="2 3">
    <name type="scientific">Parasphingorhabdus marina DSM 22363</name>
    <dbReference type="NCBI Taxonomy" id="1123272"/>
    <lineage>
        <taxon>Bacteria</taxon>
        <taxon>Pseudomonadati</taxon>
        <taxon>Pseudomonadota</taxon>
        <taxon>Alphaproteobacteria</taxon>
        <taxon>Sphingomonadales</taxon>
        <taxon>Sphingomonadaceae</taxon>
        <taxon>Parasphingorhabdus</taxon>
    </lineage>
</organism>
<accession>A0A1N6ENY5</accession>
<keyword evidence="1" id="KW-0812">Transmembrane</keyword>
<feature type="transmembrane region" description="Helical" evidence="1">
    <location>
        <begin position="212"/>
        <end position="234"/>
    </location>
</feature>
<evidence type="ECO:0000313" key="3">
    <source>
        <dbReference type="Proteomes" id="UP000185192"/>
    </source>
</evidence>
<keyword evidence="1" id="KW-0472">Membrane</keyword>
<evidence type="ECO:0000313" key="2">
    <source>
        <dbReference type="EMBL" id="SIN84708.1"/>
    </source>
</evidence>
<feature type="transmembrane region" description="Helical" evidence="1">
    <location>
        <begin position="240"/>
        <end position="263"/>
    </location>
</feature>
<dbReference type="OrthoDB" id="7447036at2"/>
<feature type="transmembrane region" description="Helical" evidence="1">
    <location>
        <begin position="66"/>
        <end position="89"/>
    </location>
</feature>
<evidence type="ECO:0008006" key="4">
    <source>
        <dbReference type="Google" id="ProtNLM"/>
    </source>
</evidence>
<feature type="transmembrane region" description="Helical" evidence="1">
    <location>
        <begin position="21"/>
        <end position="46"/>
    </location>
</feature>